<dbReference type="SUPFAM" id="SSF56672">
    <property type="entry name" value="DNA/RNA polymerases"/>
    <property type="match status" value="1"/>
</dbReference>
<dbReference type="SUPFAM" id="SSF57903">
    <property type="entry name" value="FYVE/PHD zinc finger"/>
    <property type="match status" value="1"/>
</dbReference>
<comment type="caution">
    <text evidence="1">The sequence shown here is derived from an EMBL/GenBank/DDBJ whole genome shotgun (WGS) entry which is preliminary data.</text>
</comment>
<dbReference type="Proteomes" id="UP001152795">
    <property type="component" value="Unassembled WGS sequence"/>
</dbReference>
<evidence type="ECO:0000313" key="2">
    <source>
        <dbReference type="Proteomes" id="UP001152795"/>
    </source>
</evidence>
<organism evidence="1 2">
    <name type="scientific">Paramuricea clavata</name>
    <name type="common">Red gorgonian</name>
    <name type="synonym">Violescent sea-whip</name>
    <dbReference type="NCBI Taxonomy" id="317549"/>
    <lineage>
        <taxon>Eukaryota</taxon>
        <taxon>Metazoa</taxon>
        <taxon>Cnidaria</taxon>
        <taxon>Anthozoa</taxon>
        <taxon>Octocorallia</taxon>
        <taxon>Malacalcyonacea</taxon>
        <taxon>Plexauridae</taxon>
        <taxon>Paramuricea</taxon>
    </lineage>
</organism>
<reference evidence="1" key="1">
    <citation type="submission" date="2020-04" db="EMBL/GenBank/DDBJ databases">
        <authorList>
            <person name="Alioto T."/>
            <person name="Alioto T."/>
            <person name="Gomez Garrido J."/>
        </authorList>
    </citation>
    <scope>NUCLEOTIDE SEQUENCE</scope>
    <source>
        <strain evidence="1">A484AB</strain>
    </source>
</reference>
<dbReference type="CDD" id="cd15489">
    <property type="entry name" value="PHD_SF"/>
    <property type="match status" value="1"/>
</dbReference>
<dbReference type="PROSITE" id="PS50878">
    <property type="entry name" value="RT_POL"/>
    <property type="match status" value="1"/>
</dbReference>
<feature type="non-terminal residue" evidence="1">
    <location>
        <position position="1"/>
    </location>
</feature>
<dbReference type="PANTHER" id="PTHR47331">
    <property type="entry name" value="PHD-TYPE DOMAIN-CONTAINING PROTEIN"/>
    <property type="match status" value="1"/>
</dbReference>
<dbReference type="OrthoDB" id="5953030at2759"/>
<keyword evidence="2" id="KW-1185">Reference proteome</keyword>
<name>A0A7D9ETH9_PARCT</name>
<dbReference type="PANTHER" id="PTHR47331:SF5">
    <property type="entry name" value="RIBONUCLEASE H"/>
    <property type="match status" value="1"/>
</dbReference>
<dbReference type="InterPro" id="IPR011011">
    <property type="entry name" value="Znf_FYVE_PHD"/>
</dbReference>
<dbReference type="Pfam" id="PF00078">
    <property type="entry name" value="RVT_1"/>
    <property type="match status" value="1"/>
</dbReference>
<evidence type="ECO:0000313" key="1">
    <source>
        <dbReference type="EMBL" id="CAB4016626.1"/>
    </source>
</evidence>
<gene>
    <name evidence="1" type="ORF">PACLA_8A083090</name>
</gene>
<sequence>IQRLSVRLPPYYSKKWLQSAKAVELVKGKYDFNDLVDFVQKAAKDATHPVFSHEVLLSKRKELLKDKKQEDKNSYHKRKFGSFNTSKYNESSGHSDKNINELMCPACRKPHKLENCDIFLKKSVKERSELAKSKGLCFLCLCHGHMARSCKESIRCQTCKKPHATLLHFESKESKNGNKKENEESSKEKPKVANRVVVCHSNDCNEVTTSSLILPVWICHKDNPEKKIMTYAVLDDQSDTCFVTDSVSQYRDDLGIGLLIGNNCVEAIKPRDVIPGKPQDPYAIRTVFGWGLIGVTNPVDHRECQSDGTRIHCHRVTTKDITTQSTGSTFVEQTQVKEVLNPHEVLKMFEQDFSEKKREKPMSLEDRMFLDITKREIHVTDDGHYELPLPFRNDKVKLPSNRKLAKSRLLRQRRRINTSRKYSKKSLAYYPNSVATFNLLIIAGDIESNPGPNCTSSNTDTNSENIRCKRSLRAPKCSECDKAVRVNNKRLYCTFCQELTHLRCTSMGTCLTQYENLWTCPTCLAHELPFYSVRNLNELETADGRSESEAAVHLKWDGIMIIAGDSNIDLCSSSNIGEKYQAVLHAFNLTQHVTAPTRKRKCLIDHIITNIPKNVIATDVLATPEISDHDMPYLIVNARLNRFEPRFKYIRSERLFSPEAFLQDISELPFSTVYAVDDIDEKIDIFNELLRSCIDRHAPLVRCKLTRPPAPWLQDVDIQNLQKRRDALRFIAHQTQLESDWSIYRSVRNKIKSAIKTAKHNFYRKALSSKRSKNVWSVIHKILNPNPKRIRSDPTELNNLFVSTTQRIFGVDSGPGSGIVTFLESLPRDRSDNGFKLKPVTFNDVCQQLNMIRNDCSTGYDHLPIKYLKLASQHILSPFTHIVNALIAENRFPSSWKVARISPIPKNNNPVNNSDFRPVSVLPILSKIYERLVLSQLVQCIDQNTLYKETMSGFRKGHSTAVILLKLKDDILKAMKKGEITLAVFTDYSKAFDTVDFRILLKKLYDLGFPTDFLLWIHSYLDGRKQFVQIDDRKSGLLPVSFGVPQGSILGPVLFNLYMADLQNGKFDCNYLQYADDTSLYQHSKVKNLSKCVDDMQKELDRANSWSKNSNLLMNPTKTKTMVFSTSQMSTTHNLASLDLVSMHINYQNIERTKSWKYCQNWTIATVYTGQKVQNSAAGFVNSRYSKAEDVVSIGWLLIKERIDYSIAKLAFQALNDERWPGYLTLEVKEVTRVLRSNSDGALRLKHSYIEDTFQYNAAKVFNDIPDDFKCMDFKNFKISLKKLILDRSKERLNLD</sequence>
<accession>A0A7D9ETH9</accession>
<dbReference type="InterPro" id="IPR043502">
    <property type="entry name" value="DNA/RNA_pol_sf"/>
</dbReference>
<proteinExistence type="predicted"/>
<protein>
    <submittedName>
        <fullName evidence="1">Uncharacterized protein</fullName>
    </submittedName>
</protein>
<dbReference type="EMBL" id="CACRXK020009192">
    <property type="protein sequence ID" value="CAB4016626.1"/>
    <property type="molecule type" value="Genomic_DNA"/>
</dbReference>
<dbReference type="CDD" id="cd01650">
    <property type="entry name" value="RT_nLTR_like"/>
    <property type="match status" value="1"/>
</dbReference>
<dbReference type="InterPro" id="IPR000477">
    <property type="entry name" value="RT_dom"/>
</dbReference>